<evidence type="ECO:0000256" key="6">
    <source>
        <dbReference type="ARBA" id="ARBA00025643"/>
    </source>
</evidence>
<dbReference type="Pfam" id="PF13144">
    <property type="entry name" value="ChapFlgA"/>
    <property type="match status" value="1"/>
</dbReference>
<comment type="subcellular location">
    <subcellularLocation>
        <location evidence="1 7">Periplasm</location>
    </subcellularLocation>
</comment>
<keyword evidence="10" id="KW-1185">Reference proteome</keyword>
<dbReference type="Proteomes" id="UP000000639">
    <property type="component" value="Chromosome"/>
</dbReference>
<name>A1T0H6_PSYIN</name>
<sequence>MRRILILLLAFLASYSSALEVSQLTTIVKKQINTDSATFARKMDWQEYRYSSTLRIPPSLKKLEDCLSPVIISLAAANAINRVSYKVTCDNTVKQHKWSVNIVANINYYMAVATTASSLPRGHSLQPEDIVFREQRIRNNDYYPNVAGLAGKKTKRKLRAGSIIKKKDIIIEYAVIRKSEVSIIFKQDSFSLSTLGIALKSGQLGDLIKVKNKRSGNIITTTVIGKNKVSVESK</sequence>
<organism evidence="9 10">
    <name type="scientific">Psychromonas ingrahamii (strain DSM 17664 / CCUG 51855 / 37)</name>
    <dbReference type="NCBI Taxonomy" id="357804"/>
    <lineage>
        <taxon>Bacteria</taxon>
        <taxon>Pseudomonadati</taxon>
        <taxon>Pseudomonadota</taxon>
        <taxon>Gammaproteobacteria</taxon>
        <taxon>Alteromonadales</taxon>
        <taxon>Psychromonadaceae</taxon>
        <taxon>Psychromonas</taxon>
    </lineage>
</organism>
<comment type="similarity">
    <text evidence="2 7">Belongs to the FlgA family.</text>
</comment>
<feature type="domain" description="SAF" evidence="8">
    <location>
        <begin position="110"/>
        <end position="170"/>
    </location>
</feature>
<reference evidence="9 10" key="1">
    <citation type="submission" date="2007-01" db="EMBL/GenBank/DDBJ databases">
        <title>Complete sequence of Psychromonas ingrahamii 37.</title>
        <authorList>
            <consortium name="US DOE Joint Genome Institute"/>
            <person name="Copeland A."/>
            <person name="Lucas S."/>
            <person name="Lapidus A."/>
            <person name="Barry K."/>
            <person name="Detter J.C."/>
            <person name="Glavina del Rio T."/>
            <person name="Hammon N."/>
            <person name="Israni S."/>
            <person name="Dalin E."/>
            <person name="Tice H."/>
            <person name="Pitluck S."/>
            <person name="Thompson L.S."/>
            <person name="Brettin T."/>
            <person name="Bruce D."/>
            <person name="Han C."/>
            <person name="Tapia R."/>
            <person name="Schmutz J."/>
            <person name="Larimer F."/>
            <person name="Land M."/>
            <person name="Hauser L."/>
            <person name="Kyrpides N."/>
            <person name="Ivanova N."/>
            <person name="Staley J."/>
            <person name="Richardson P."/>
        </authorList>
    </citation>
    <scope>NUCLEOTIDE SEQUENCE [LARGE SCALE GENOMIC DNA]</scope>
    <source>
        <strain evidence="9 10">37</strain>
    </source>
</reference>
<dbReference type="Gene3D" id="3.90.1210.10">
    <property type="entry name" value="Antifreeze-like/N-acetylneuraminic acid synthase C-terminal domain"/>
    <property type="match status" value="1"/>
</dbReference>
<protein>
    <recommendedName>
        <fullName evidence="3 7">Flagella basal body P-ring formation protein FlgA</fullName>
    </recommendedName>
</protein>
<evidence type="ECO:0000259" key="8">
    <source>
        <dbReference type="SMART" id="SM00858"/>
    </source>
</evidence>
<dbReference type="OrthoDB" id="5729023at2"/>
<keyword evidence="9" id="KW-0969">Cilium</keyword>
<dbReference type="eggNOG" id="COG1261">
    <property type="taxonomic scope" value="Bacteria"/>
</dbReference>
<keyword evidence="9" id="KW-0282">Flagellum</keyword>
<evidence type="ECO:0000256" key="2">
    <source>
        <dbReference type="ARBA" id="ARBA00010474"/>
    </source>
</evidence>
<dbReference type="KEGG" id="pin:Ping_3558"/>
<dbReference type="InterPro" id="IPR017585">
    <property type="entry name" value="SAF_FlgA"/>
</dbReference>
<dbReference type="SMART" id="SM00858">
    <property type="entry name" value="SAF"/>
    <property type="match status" value="1"/>
</dbReference>
<keyword evidence="5 7" id="KW-0574">Periplasm</keyword>
<feature type="chain" id="PRO_5005121015" description="Flagella basal body P-ring formation protein FlgA" evidence="7">
    <location>
        <begin position="19"/>
        <end position="234"/>
    </location>
</feature>
<evidence type="ECO:0000256" key="1">
    <source>
        <dbReference type="ARBA" id="ARBA00004418"/>
    </source>
</evidence>
<dbReference type="GO" id="GO:0042597">
    <property type="term" value="C:periplasmic space"/>
    <property type="evidence" value="ECO:0007669"/>
    <property type="project" value="UniProtKB-SubCell"/>
</dbReference>
<dbReference type="PANTHER" id="PTHR36307:SF1">
    <property type="entry name" value="FLAGELLA BASAL BODY P-RING FORMATION PROTEIN FLGA"/>
    <property type="match status" value="1"/>
</dbReference>
<dbReference type="HOGENOM" id="CLU_070510_1_0_6"/>
<comment type="function">
    <text evidence="6 7">Involved in the assembly process of the P-ring formation. It may associate with FlgF on the rod constituting a structure essential for the P-ring assembly or may act as a modulator protein for the P-ring assembly.</text>
</comment>
<evidence type="ECO:0000256" key="3">
    <source>
        <dbReference type="ARBA" id="ARBA00014754"/>
    </source>
</evidence>
<evidence type="ECO:0000256" key="4">
    <source>
        <dbReference type="ARBA" id="ARBA00022729"/>
    </source>
</evidence>
<dbReference type="InterPro" id="IPR013974">
    <property type="entry name" value="SAF"/>
</dbReference>
<dbReference type="AlphaFoldDB" id="A1T0H6"/>
<dbReference type="NCBIfam" id="TIGR03170">
    <property type="entry name" value="flgA_cterm"/>
    <property type="match status" value="1"/>
</dbReference>
<keyword evidence="7" id="KW-1005">Bacterial flagellum biogenesis</keyword>
<dbReference type="STRING" id="357804.Ping_3558"/>
<dbReference type="PANTHER" id="PTHR36307">
    <property type="entry name" value="FLAGELLA BASAL BODY P-RING FORMATION PROTEIN FLGA"/>
    <property type="match status" value="1"/>
</dbReference>
<dbReference type="EMBL" id="CP000510">
    <property type="protein sequence ID" value="ABM05241.1"/>
    <property type="molecule type" value="Genomic_DNA"/>
</dbReference>
<dbReference type="GO" id="GO:0044780">
    <property type="term" value="P:bacterial-type flagellum assembly"/>
    <property type="evidence" value="ECO:0007669"/>
    <property type="project" value="InterPro"/>
</dbReference>
<dbReference type="InterPro" id="IPR039246">
    <property type="entry name" value="Flagellar_FlgA"/>
</dbReference>
<keyword evidence="4 7" id="KW-0732">Signal</keyword>
<feature type="signal peptide" evidence="7">
    <location>
        <begin position="1"/>
        <end position="18"/>
    </location>
</feature>
<keyword evidence="9" id="KW-0966">Cell projection</keyword>
<gene>
    <name evidence="9" type="ordered locus">Ping_3558</name>
</gene>
<evidence type="ECO:0000256" key="7">
    <source>
        <dbReference type="RuleBase" id="RU362063"/>
    </source>
</evidence>
<evidence type="ECO:0000313" key="9">
    <source>
        <dbReference type="EMBL" id="ABM05241.1"/>
    </source>
</evidence>
<accession>A1T0H6</accession>
<evidence type="ECO:0000256" key="5">
    <source>
        <dbReference type="ARBA" id="ARBA00022764"/>
    </source>
</evidence>
<evidence type="ECO:0000313" key="10">
    <source>
        <dbReference type="Proteomes" id="UP000000639"/>
    </source>
</evidence>
<dbReference type="CDD" id="cd11614">
    <property type="entry name" value="SAF_CpaB_FlgA_like"/>
    <property type="match status" value="1"/>
</dbReference>
<proteinExistence type="inferred from homology"/>
<dbReference type="RefSeq" id="WP_011771789.1">
    <property type="nucleotide sequence ID" value="NC_008709.1"/>
</dbReference>
<dbReference type="Gene3D" id="2.30.30.760">
    <property type="match status" value="1"/>
</dbReference>